<dbReference type="PROSITE" id="PS50043">
    <property type="entry name" value="HTH_LUXR_2"/>
    <property type="match status" value="1"/>
</dbReference>
<comment type="caution">
    <text evidence="5">The sequence shown here is derived from an EMBL/GenBank/DDBJ whole genome shotgun (WGS) entry which is preliminary data.</text>
</comment>
<dbReference type="Pfam" id="PF00196">
    <property type="entry name" value="GerE"/>
    <property type="match status" value="1"/>
</dbReference>
<evidence type="ECO:0000313" key="6">
    <source>
        <dbReference type="Proteomes" id="UP000761264"/>
    </source>
</evidence>
<keyword evidence="6" id="KW-1185">Reference proteome</keyword>
<dbReference type="CDD" id="cd06170">
    <property type="entry name" value="LuxR_C_like"/>
    <property type="match status" value="1"/>
</dbReference>
<dbReference type="GO" id="GO:0003677">
    <property type="term" value="F:DNA binding"/>
    <property type="evidence" value="ECO:0007669"/>
    <property type="project" value="UniProtKB-KW"/>
</dbReference>
<reference evidence="5" key="1">
    <citation type="submission" date="2020-03" db="EMBL/GenBank/DDBJ databases">
        <title>Genome of Pelagibius litoralis DSM 21314T.</title>
        <authorList>
            <person name="Wang G."/>
        </authorList>
    </citation>
    <scope>NUCLEOTIDE SEQUENCE</scope>
    <source>
        <strain evidence="5">DSM 21314</strain>
    </source>
</reference>
<dbReference type="AlphaFoldDB" id="A0A967CBH0"/>
<dbReference type="InterPro" id="IPR036388">
    <property type="entry name" value="WH-like_DNA-bd_sf"/>
</dbReference>
<keyword evidence="2" id="KW-0238">DNA-binding</keyword>
<accession>A0A967CBH0</accession>
<evidence type="ECO:0000256" key="1">
    <source>
        <dbReference type="ARBA" id="ARBA00023015"/>
    </source>
</evidence>
<evidence type="ECO:0000259" key="4">
    <source>
        <dbReference type="PROSITE" id="PS50043"/>
    </source>
</evidence>
<dbReference type="PANTHER" id="PTHR44688">
    <property type="entry name" value="DNA-BINDING TRANSCRIPTIONAL ACTIVATOR DEVR_DOSR"/>
    <property type="match status" value="1"/>
</dbReference>
<dbReference type="Gene3D" id="1.10.10.10">
    <property type="entry name" value="Winged helix-like DNA-binding domain superfamily/Winged helix DNA-binding domain"/>
    <property type="match status" value="1"/>
</dbReference>
<protein>
    <submittedName>
        <fullName evidence="5">LuxR family transcriptional regulator</fullName>
    </submittedName>
</protein>
<feature type="domain" description="HTH luxR-type" evidence="4">
    <location>
        <begin position="201"/>
        <end position="266"/>
    </location>
</feature>
<dbReference type="Proteomes" id="UP000761264">
    <property type="component" value="Unassembled WGS sequence"/>
</dbReference>
<evidence type="ECO:0000256" key="3">
    <source>
        <dbReference type="ARBA" id="ARBA00023163"/>
    </source>
</evidence>
<dbReference type="RefSeq" id="WP_167222534.1">
    <property type="nucleotide sequence ID" value="NZ_JAAQPH010000004.1"/>
</dbReference>
<dbReference type="GO" id="GO:0006355">
    <property type="term" value="P:regulation of DNA-templated transcription"/>
    <property type="evidence" value="ECO:0007669"/>
    <property type="project" value="InterPro"/>
</dbReference>
<dbReference type="EMBL" id="JAAQPH010000004">
    <property type="protein sequence ID" value="NIA68189.1"/>
    <property type="molecule type" value="Genomic_DNA"/>
</dbReference>
<keyword evidence="1" id="KW-0805">Transcription regulation</keyword>
<dbReference type="InterPro" id="IPR000792">
    <property type="entry name" value="Tscrpt_reg_LuxR_C"/>
</dbReference>
<dbReference type="InterPro" id="IPR016032">
    <property type="entry name" value="Sig_transdc_resp-reg_C-effctor"/>
</dbReference>
<name>A0A967CBH0_9PROT</name>
<sequence>MGETIGPSEARAIAMLMRIAGRPAFPSALRRVLRTKMAFRTFLILNYPANRPPTSEYHWIPDVALRETYITHYLGGAYQLDPFFQYSLQPFRPGIYRLRDIAPDRFFASEYYQQYYQRTNLGDEVGVLIPLSDGSVGSLSMSRGTSDPPYSKAELRGLRLIEPILVELLRQHGERILMAAGSRRAATLPYVLDEAIYHYAARAHAPGLTRREAEVTALVLQGHSSLSASLILGISDQTVKVHRKNIYKKMRISSQAELFLTLQKALLVENAKA</sequence>
<gene>
    <name evidence="5" type="ORF">HBA54_06255</name>
</gene>
<dbReference type="SMART" id="SM00421">
    <property type="entry name" value="HTH_LUXR"/>
    <property type="match status" value="1"/>
</dbReference>
<dbReference type="PRINTS" id="PR00038">
    <property type="entry name" value="HTHLUXR"/>
</dbReference>
<organism evidence="5 6">
    <name type="scientific">Pelagibius litoralis</name>
    <dbReference type="NCBI Taxonomy" id="374515"/>
    <lineage>
        <taxon>Bacteria</taxon>
        <taxon>Pseudomonadati</taxon>
        <taxon>Pseudomonadota</taxon>
        <taxon>Alphaproteobacteria</taxon>
        <taxon>Rhodospirillales</taxon>
        <taxon>Rhodovibrionaceae</taxon>
        <taxon>Pelagibius</taxon>
    </lineage>
</organism>
<keyword evidence="3" id="KW-0804">Transcription</keyword>
<evidence type="ECO:0000313" key="5">
    <source>
        <dbReference type="EMBL" id="NIA68189.1"/>
    </source>
</evidence>
<proteinExistence type="predicted"/>
<dbReference type="SUPFAM" id="SSF46894">
    <property type="entry name" value="C-terminal effector domain of the bipartite response regulators"/>
    <property type="match status" value="1"/>
</dbReference>
<dbReference type="PANTHER" id="PTHR44688:SF16">
    <property type="entry name" value="DNA-BINDING TRANSCRIPTIONAL ACTIVATOR DEVR_DOSR"/>
    <property type="match status" value="1"/>
</dbReference>
<evidence type="ECO:0000256" key="2">
    <source>
        <dbReference type="ARBA" id="ARBA00023125"/>
    </source>
</evidence>